<reference evidence="1" key="1">
    <citation type="submission" date="2020-03" db="EMBL/GenBank/DDBJ databases">
        <title>The deep terrestrial virosphere.</title>
        <authorList>
            <person name="Holmfeldt K."/>
            <person name="Nilsson E."/>
            <person name="Simone D."/>
            <person name="Lopez-Fernandez M."/>
            <person name="Wu X."/>
            <person name="de Brujin I."/>
            <person name="Lundin D."/>
            <person name="Andersson A."/>
            <person name="Bertilsson S."/>
            <person name="Dopson M."/>
        </authorList>
    </citation>
    <scope>NUCLEOTIDE SEQUENCE</scope>
    <source>
        <strain evidence="1">MM415A01528</strain>
    </source>
</reference>
<accession>A0A6M3K5W1</accession>
<proteinExistence type="predicted"/>
<keyword evidence="1" id="KW-0540">Nuclease</keyword>
<keyword evidence="1" id="KW-0255">Endonuclease</keyword>
<evidence type="ECO:0000313" key="1">
    <source>
        <dbReference type="EMBL" id="QJA76367.1"/>
    </source>
</evidence>
<name>A0A6M3K5W1_9ZZZZ</name>
<gene>
    <name evidence="1" type="ORF">MM415A01528_0011</name>
</gene>
<protein>
    <submittedName>
        <fullName evidence="1">Putative HNH endonuclease</fullName>
    </submittedName>
</protein>
<dbReference type="AlphaFoldDB" id="A0A6M3K5W1"/>
<dbReference type="GO" id="GO:0004519">
    <property type="term" value="F:endonuclease activity"/>
    <property type="evidence" value="ECO:0007669"/>
    <property type="project" value="UniProtKB-KW"/>
</dbReference>
<keyword evidence="1" id="KW-0378">Hydrolase</keyword>
<sequence>MKKVVCIICGKAFVPVSSLQKACRGECIKIKNERRKRNWQYRNRPHRKEYMRKYQLEHREELSKKSVARVREWRKKNKRKYLAQAHESRFDGKWLKTMDRCNWQCVTCANEAQLVHHRDQNTMNNIDTNLVALCRACHCKIHKPHEGKQ</sequence>
<organism evidence="1">
    <name type="scientific">viral metagenome</name>
    <dbReference type="NCBI Taxonomy" id="1070528"/>
    <lineage>
        <taxon>unclassified sequences</taxon>
        <taxon>metagenomes</taxon>
        <taxon>organismal metagenomes</taxon>
    </lineage>
</organism>
<dbReference type="EMBL" id="MT142220">
    <property type="protein sequence ID" value="QJA76367.1"/>
    <property type="molecule type" value="Genomic_DNA"/>
</dbReference>